<keyword evidence="2" id="KW-0547">Nucleotide-binding</keyword>
<evidence type="ECO:0000256" key="1">
    <source>
        <dbReference type="ARBA" id="ARBA00012552"/>
    </source>
</evidence>
<dbReference type="InterPro" id="IPR027417">
    <property type="entry name" value="P-loop_NTPase"/>
</dbReference>
<accession>A0A445AZ54</accession>
<dbReference type="EMBL" id="SDMP01000011">
    <property type="protein sequence ID" value="RYR31713.1"/>
    <property type="molecule type" value="Genomic_DNA"/>
</dbReference>
<evidence type="ECO:0000256" key="3">
    <source>
        <dbReference type="ARBA" id="ARBA00022801"/>
    </source>
</evidence>
<gene>
    <name evidence="8" type="ORF">Ahy_B01g056591</name>
</gene>
<dbReference type="PANTHER" id="PTHR47963">
    <property type="entry name" value="DEAD-BOX ATP-DEPENDENT RNA HELICASE 47, MITOCHONDRIAL"/>
    <property type="match status" value="1"/>
</dbReference>
<evidence type="ECO:0000256" key="6">
    <source>
        <dbReference type="ARBA" id="ARBA00047984"/>
    </source>
</evidence>
<evidence type="ECO:0000256" key="4">
    <source>
        <dbReference type="ARBA" id="ARBA00022806"/>
    </source>
</evidence>
<protein>
    <recommendedName>
        <fullName evidence="1">RNA helicase</fullName>
        <ecNumber evidence="1">3.6.4.13</ecNumber>
    </recommendedName>
</protein>
<dbReference type="AlphaFoldDB" id="A0A445AZ54"/>
<dbReference type="SUPFAM" id="SSF52540">
    <property type="entry name" value="P-loop containing nucleoside triphosphate hydrolases"/>
    <property type="match status" value="1"/>
</dbReference>
<dbReference type="Gene3D" id="3.40.50.300">
    <property type="entry name" value="P-loop containing nucleotide triphosphate hydrolases"/>
    <property type="match status" value="1"/>
</dbReference>
<name>A0A445AZ54_ARAHY</name>
<dbReference type="InterPro" id="IPR050547">
    <property type="entry name" value="DEAD_box_RNA_helicases"/>
</dbReference>
<dbReference type="PANTHER" id="PTHR47963:SF8">
    <property type="entry name" value="ATP-DEPENDENT RNA HELICASE DEAD"/>
    <property type="match status" value="1"/>
</dbReference>
<evidence type="ECO:0000256" key="5">
    <source>
        <dbReference type="ARBA" id="ARBA00022840"/>
    </source>
</evidence>
<keyword evidence="9" id="KW-1185">Reference proteome</keyword>
<reference evidence="8 9" key="1">
    <citation type="submission" date="2019-01" db="EMBL/GenBank/DDBJ databases">
        <title>Sequencing of cultivated peanut Arachis hypogaea provides insights into genome evolution and oil improvement.</title>
        <authorList>
            <person name="Chen X."/>
        </authorList>
    </citation>
    <scope>NUCLEOTIDE SEQUENCE [LARGE SCALE GENOMIC DNA]</scope>
    <source>
        <strain evidence="9">cv. Fuhuasheng</strain>
        <tissue evidence="8">Leaves</tissue>
    </source>
</reference>
<comment type="caution">
    <text evidence="8">The sequence shown here is derived from an EMBL/GenBank/DDBJ whole genome shotgun (WGS) entry which is preliminary data.</text>
</comment>
<organism evidence="8 9">
    <name type="scientific">Arachis hypogaea</name>
    <name type="common">Peanut</name>
    <dbReference type="NCBI Taxonomy" id="3818"/>
    <lineage>
        <taxon>Eukaryota</taxon>
        <taxon>Viridiplantae</taxon>
        <taxon>Streptophyta</taxon>
        <taxon>Embryophyta</taxon>
        <taxon>Tracheophyta</taxon>
        <taxon>Spermatophyta</taxon>
        <taxon>Magnoliopsida</taxon>
        <taxon>eudicotyledons</taxon>
        <taxon>Gunneridae</taxon>
        <taxon>Pentapetalae</taxon>
        <taxon>rosids</taxon>
        <taxon>fabids</taxon>
        <taxon>Fabales</taxon>
        <taxon>Fabaceae</taxon>
        <taxon>Papilionoideae</taxon>
        <taxon>50 kb inversion clade</taxon>
        <taxon>dalbergioids sensu lato</taxon>
        <taxon>Dalbergieae</taxon>
        <taxon>Pterocarpus clade</taxon>
        <taxon>Arachis</taxon>
    </lineage>
</organism>
<comment type="catalytic activity">
    <reaction evidence="6">
        <text>ATP + H2O = ADP + phosphate + H(+)</text>
        <dbReference type="Rhea" id="RHEA:13065"/>
        <dbReference type="ChEBI" id="CHEBI:15377"/>
        <dbReference type="ChEBI" id="CHEBI:15378"/>
        <dbReference type="ChEBI" id="CHEBI:30616"/>
        <dbReference type="ChEBI" id="CHEBI:43474"/>
        <dbReference type="ChEBI" id="CHEBI:456216"/>
        <dbReference type="EC" id="3.6.4.13"/>
    </reaction>
</comment>
<dbReference type="Proteomes" id="UP000289738">
    <property type="component" value="Chromosome B01"/>
</dbReference>
<dbReference type="GO" id="GO:0003723">
    <property type="term" value="F:RNA binding"/>
    <property type="evidence" value="ECO:0007669"/>
    <property type="project" value="TreeGrafter"/>
</dbReference>
<dbReference type="EC" id="3.6.4.13" evidence="1"/>
<evidence type="ECO:0000313" key="9">
    <source>
        <dbReference type="Proteomes" id="UP000289738"/>
    </source>
</evidence>
<evidence type="ECO:0000313" key="8">
    <source>
        <dbReference type="EMBL" id="RYR31713.1"/>
    </source>
</evidence>
<keyword evidence="3" id="KW-0378">Hydrolase</keyword>
<sequence>MGKEFICFLLIEKLGFEVPTLVQAQAIPVILAGRHALINAATGTGKTVAYLAPLIHQFFSIYLSQTDNNYACLLLCIMSYCPGFEYTAIA</sequence>
<dbReference type="Pfam" id="PF00270">
    <property type="entry name" value="DEAD"/>
    <property type="match status" value="1"/>
</dbReference>
<dbReference type="STRING" id="3818.A0A445AZ54"/>
<evidence type="ECO:0000256" key="2">
    <source>
        <dbReference type="ARBA" id="ARBA00022741"/>
    </source>
</evidence>
<dbReference type="GO" id="GO:0005524">
    <property type="term" value="F:ATP binding"/>
    <property type="evidence" value="ECO:0007669"/>
    <property type="project" value="UniProtKB-KW"/>
</dbReference>
<keyword evidence="4" id="KW-0347">Helicase</keyword>
<dbReference type="InterPro" id="IPR011545">
    <property type="entry name" value="DEAD/DEAH_box_helicase_dom"/>
</dbReference>
<feature type="domain" description="DEAD/DEAH-box helicase" evidence="7">
    <location>
        <begin position="21"/>
        <end position="75"/>
    </location>
</feature>
<dbReference type="GO" id="GO:0003724">
    <property type="term" value="F:RNA helicase activity"/>
    <property type="evidence" value="ECO:0007669"/>
    <property type="project" value="UniProtKB-EC"/>
</dbReference>
<dbReference type="GO" id="GO:0016787">
    <property type="term" value="F:hydrolase activity"/>
    <property type="evidence" value="ECO:0007669"/>
    <property type="project" value="UniProtKB-KW"/>
</dbReference>
<proteinExistence type="predicted"/>
<evidence type="ECO:0000259" key="7">
    <source>
        <dbReference type="Pfam" id="PF00270"/>
    </source>
</evidence>
<keyword evidence="5" id="KW-0067">ATP-binding</keyword>